<comment type="caution">
    <text evidence="7">The sequence shown here is derived from an EMBL/GenBank/DDBJ whole genome shotgun (WGS) entry which is preliminary data.</text>
</comment>
<evidence type="ECO:0000256" key="3">
    <source>
        <dbReference type="ARBA" id="ARBA00022692"/>
    </source>
</evidence>
<keyword evidence="8" id="KW-1185">Reference proteome</keyword>
<sequence length="425" mass="48474">MSIRRYLKHEDHRRLLTNVFSLGTIQIVNYILPLLTVPYLVRILEPDFFGLLAFATATITYFALITDYGFNLSATRQVSIHRDDSKKVNEIFNATMIIKFLLMLISFLIMCFLVYFIEKFRNHWELYMITFGMVIGQFLFPIWLFQGMEKMKYITFINVSTKVLFTLSIFTLIREQDDYLLVQGLTSAGFIVSGTLSMIFAKRKFRVFFYLPSWFILKNHFKDGWYIFTSTLAISLFTTSTTFILGLFTNNTLVGYYAAAEKIVHAVKGLNGPVSQAIYPLISKKIHTNLRTGASFIYKIGKVIILFSFFISLVLLIFAEPISDLLLGDQYKPSIVLLRIMSFLPLIIAISNLCAVQGLYNMGKADLVSKYLSLIGIVHVFLICLLIPFFGIVGAAIGVVVTEVLGTIFSIYYFKRELRASIGNS</sequence>
<feature type="transmembrane region" description="Helical" evidence="6">
    <location>
        <begin position="48"/>
        <end position="70"/>
    </location>
</feature>
<evidence type="ECO:0000256" key="6">
    <source>
        <dbReference type="SAM" id="Phobius"/>
    </source>
</evidence>
<keyword evidence="2" id="KW-1003">Cell membrane</keyword>
<dbReference type="InterPro" id="IPR002797">
    <property type="entry name" value="Polysacc_synth"/>
</dbReference>
<gene>
    <name evidence="7" type="ORF">MM239_01030</name>
</gene>
<feature type="transmembrane region" description="Helical" evidence="6">
    <location>
        <begin position="371"/>
        <end position="390"/>
    </location>
</feature>
<dbReference type="EMBL" id="JAKZGP010000001">
    <property type="protein sequence ID" value="MCH7407963.1"/>
    <property type="molecule type" value="Genomic_DNA"/>
</dbReference>
<dbReference type="CDD" id="cd13128">
    <property type="entry name" value="MATE_Wzx_like"/>
    <property type="match status" value="1"/>
</dbReference>
<dbReference type="Pfam" id="PF01943">
    <property type="entry name" value="Polysacc_synt"/>
    <property type="match status" value="1"/>
</dbReference>
<evidence type="ECO:0000313" key="7">
    <source>
        <dbReference type="EMBL" id="MCH7407963.1"/>
    </source>
</evidence>
<dbReference type="InterPro" id="IPR050833">
    <property type="entry name" value="Poly_Biosynth_Transport"/>
</dbReference>
<name>A0ABS9UVY7_9BACT</name>
<feature type="transmembrane region" description="Helical" evidence="6">
    <location>
        <begin position="15"/>
        <end position="36"/>
    </location>
</feature>
<feature type="transmembrane region" description="Helical" evidence="6">
    <location>
        <begin position="396"/>
        <end position="414"/>
    </location>
</feature>
<dbReference type="PANTHER" id="PTHR30250">
    <property type="entry name" value="PST FAMILY PREDICTED COLANIC ACID TRANSPORTER"/>
    <property type="match status" value="1"/>
</dbReference>
<dbReference type="Proteomes" id="UP001165489">
    <property type="component" value="Unassembled WGS sequence"/>
</dbReference>
<feature type="transmembrane region" description="Helical" evidence="6">
    <location>
        <begin position="303"/>
        <end position="323"/>
    </location>
</feature>
<feature type="transmembrane region" description="Helical" evidence="6">
    <location>
        <begin position="335"/>
        <end position="359"/>
    </location>
</feature>
<keyword evidence="4 6" id="KW-1133">Transmembrane helix</keyword>
<dbReference type="RefSeq" id="WP_241345900.1">
    <property type="nucleotide sequence ID" value="NZ_JAKZGP010000001.1"/>
</dbReference>
<protein>
    <submittedName>
        <fullName evidence="7">Flippase</fullName>
    </submittedName>
</protein>
<evidence type="ECO:0000256" key="4">
    <source>
        <dbReference type="ARBA" id="ARBA00022989"/>
    </source>
</evidence>
<evidence type="ECO:0000313" key="8">
    <source>
        <dbReference type="Proteomes" id="UP001165489"/>
    </source>
</evidence>
<feature type="transmembrane region" description="Helical" evidence="6">
    <location>
        <begin position="225"/>
        <end position="248"/>
    </location>
</feature>
<dbReference type="PANTHER" id="PTHR30250:SF11">
    <property type="entry name" value="O-ANTIGEN TRANSPORTER-RELATED"/>
    <property type="match status" value="1"/>
</dbReference>
<proteinExistence type="predicted"/>
<reference evidence="7" key="1">
    <citation type="submission" date="2022-03" db="EMBL/GenBank/DDBJ databases">
        <title>De novo assembled genomes of Belliella spp. (Cyclobacteriaceae) strains.</title>
        <authorList>
            <person name="Szabo A."/>
            <person name="Korponai K."/>
            <person name="Felfoldi T."/>
        </authorList>
    </citation>
    <scope>NUCLEOTIDE SEQUENCE</scope>
    <source>
        <strain evidence="7">DSM 111904</strain>
    </source>
</reference>
<evidence type="ECO:0000256" key="2">
    <source>
        <dbReference type="ARBA" id="ARBA00022475"/>
    </source>
</evidence>
<organism evidence="7 8">
    <name type="scientific">Belliella filtrata</name>
    <dbReference type="NCBI Taxonomy" id="2923435"/>
    <lineage>
        <taxon>Bacteria</taxon>
        <taxon>Pseudomonadati</taxon>
        <taxon>Bacteroidota</taxon>
        <taxon>Cytophagia</taxon>
        <taxon>Cytophagales</taxon>
        <taxon>Cyclobacteriaceae</taxon>
        <taxon>Belliella</taxon>
    </lineage>
</organism>
<feature type="transmembrane region" description="Helical" evidence="6">
    <location>
        <begin position="91"/>
        <end position="115"/>
    </location>
</feature>
<keyword evidence="3 6" id="KW-0812">Transmembrane</keyword>
<evidence type="ECO:0000256" key="1">
    <source>
        <dbReference type="ARBA" id="ARBA00004651"/>
    </source>
</evidence>
<feature type="transmembrane region" description="Helical" evidence="6">
    <location>
        <begin position="179"/>
        <end position="201"/>
    </location>
</feature>
<evidence type="ECO:0000256" key="5">
    <source>
        <dbReference type="ARBA" id="ARBA00023136"/>
    </source>
</evidence>
<accession>A0ABS9UVY7</accession>
<comment type="subcellular location">
    <subcellularLocation>
        <location evidence="1">Cell membrane</location>
        <topology evidence="1">Multi-pass membrane protein</topology>
    </subcellularLocation>
</comment>
<keyword evidence="5 6" id="KW-0472">Membrane</keyword>
<feature type="transmembrane region" description="Helical" evidence="6">
    <location>
        <begin position="127"/>
        <end position="146"/>
    </location>
</feature>